<protein>
    <submittedName>
        <fullName evidence="1">(northern house mosquito) hypothetical protein</fullName>
    </submittedName>
</protein>
<sequence>MAKVSFKTKHKIIQKLAKIYRIKLVALGARGPSNRSDFIPDFQLKSAHRSSTFAAISHFPLRPPNRFKCGRFIRVSLPLSRPTRLCCGAAAAIPKEEKRNVKESCWTVYFQDIVI</sequence>
<name>A0A8D8JQ26_CULPI</name>
<dbReference type="EMBL" id="HBUE01193343">
    <property type="protein sequence ID" value="CAG6526318.1"/>
    <property type="molecule type" value="Transcribed_RNA"/>
</dbReference>
<dbReference type="AlphaFoldDB" id="A0A8D8JQ26"/>
<proteinExistence type="predicted"/>
<reference evidence="1" key="1">
    <citation type="submission" date="2021-05" db="EMBL/GenBank/DDBJ databases">
        <authorList>
            <person name="Alioto T."/>
            <person name="Alioto T."/>
            <person name="Gomez Garrido J."/>
        </authorList>
    </citation>
    <scope>NUCLEOTIDE SEQUENCE</scope>
</reference>
<dbReference type="EMBL" id="HBUE01299294">
    <property type="protein sequence ID" value="CAG6578030.1"/>
    <property type="molecule type" value="Transcribed_RNA"/>
</dbReference>
<accession>A0A8D8JQ26</accession>
<evidence type="ECO:0000313" key="1">
    <source>
        <dbReference type="EMBL" id="CAG6578030.1"/>
    </source>
</evidence>
<organism evidence="1">
    <name type="scientific">Culex pipiens</name>
    <name type="common">House mosquito</name>
    <dbReference type="NCBI Taxonomy" id="7175"/>
    <lineage>
        <taxon>Eukaryota</taxon>
        <taxon>Metazoa</taxon>
        <taxon>Ecdysozoa</taxon>
        <taxon>Arthropoda</taxon>
        <taxon>Hexapoda</taxon>
        <taxon>Insecta</taxon>
        <taxon>Pterygota</taxon>
        <taxon>Neoptera</taxon>
        <taxon>Endopterygota</taxon>
        <taxon>Diptera</taxon>
        <taxon>Nematocera</taxon>
        <taxon>Culicoidea</taxon>
        <taxon>Culicidae</taxon>
        <taxon>Culicinae</taxon>
        <taxon>Culicini</taxon>
        <taxon>Culex</taxon>
        <taxon>Culex</taxon>
    </lineage>
</organism>